<dbReference type="Proteomes" id="UP000821866">
    <property type="component" value="Unassembled WGS sequence"/>
</dbReference>
<reference evidence="1" key="2">
    <citation type="submission" date="2021-09" db="EMBL/GenBank/DDBJ databases">
        <authorList>
            <person name="Jia N."/>
            <person name="Wang J."/>
            <person name="Shi W."/>
            <person name="Du L."/>
            <person name="Sun Y."/>
            <person name="Zhan W."/>
            <person name="Jiang J."/>
            <person name="Wang Q."/>
            <person name="Zhang B."/>
            <person name="Ji P."/>
            <person name="Sakyi L.B."/>
            <person name="Cui X."/>
            <person name="Yuan T."/>
            <person name="Jiang B."/>
            <person name="Yang W."/>
            <person name="Lam T.T.-Y."/>
            <person name="Chang Q."/>
            <person name="Ding S."/>
            <person name="Wang X."/>
            <person name="Zhu J."/>
            <person name="Ruan X."/>
            <person name="Zhao L."/>
            <person name="Wei J."/>
            <person name="Que T."/>
            <person name="Du C."/>
            <person name="Cheng J."/>
            <person name="Dai P."/>
            <person name="Han X."/>
            <person name="Huang E."/>
            <person name="Gao Y."/>
            <person name="Liu J."/>
            <person name="Shao H."/>
            <person name="Ye R."/>
            <person name="Li L."/>
            <person name="Wei W."/>
            <person name="Wang X."/>
            <person name="Wang C."/>
            <person name="Huo Q."/>
            <person name="Li W."/>
            <person name="Guo W."/>
            <person name="Chen H."/>
            <person name="Chen S."/>
            <person name="Zhou L."/>
            <person name="Zhou L."/>
            <person name="Ni X."/>
            <person name="Tian J."/>
            <person name="Zhou Y."/>
            <person name="Sheng Y."/>
            <person name="Liu T."/>
            <person name="Pan Y."/>
            <person name="Xia L."/>
            <person name="Li J."/>
            <person name="Zhao F."/>
            <person name="Cao W."/>
        </authorList>
    </citation>
    <scope>NUCLEOTIDE SEQUENCE</scope>
    <source>
        <strain evidence="1">Rmic-2018</strain>
        <tissue evidence="1">Larvae</tissue>
    </source>
</reference>
<keyword evidence="2" id="KW-1185">Reference proteome</keyword>
<proteinExistence type="predicted"/>
<name>A0A9J6D0U1_RHIMP</name>
<protein>
    <recommendedName>
        <fullName evidence="3">Tick transposon</fullName>
    </recommendedName>
</protein>
<comment type="caution">
    <text evidence="1">The sequence shown here is derived from an EMBL/GenBank/DDBJ whole genome shotgun (WGS) entry which is preliminary data.</text>
</comment>
<organism evidence="1 2">
    <name type="scientific">Rhipicephalus microplus</name>
    <name type="common">Cattle tick</name>
    <name type="synonym">Boophilus microplus</name>
    <dbReference type="NCBI Taxonomy" id="6941"/>
    <lineage>
        <taxon>Eukaryota</taxon>
        <taxon>Metazoa</taxon>
        <taxon>Ecdysozoa</taxon>
        <taxon>Arthropoda</taxon>
        <taxon>Chelicerata</taxon>
        <taxon>Arachnida</taxon>
        <taxon>Acari</taxon>
        <taxon>Parasitiformes</taxon>
        <taxon>Ixodida</taxon>
        <taxon>Ixodoidea</taxon>
        <taxon>Ixodidae</taxon>
        <taxon>Rhipicephalinae</taxon>
        <taxon>Rhipicephalus</taxon>
        <taxon>Boophilus</taxon>
    </lineage>
</organism>
<evidence type="ECO:0008006" key="3">
    <source>
        <dbReference type="Google" id="ProtNLM"/>
    </source>
</evidence>
<dbReference type="Gene3D" id="3.60.10.10">
    <property type="entry name" value="Endonuclease/exonuclease/phosphatase"/>
    <property type="match status" value="1"/>
</dbReference>
<evidence type="ECO:0000313" key="2">
    <source>
        <dbReference type="Proteomes" id="UP000821866"/>
    </source>
</evidence>
<reference evidence="1" key="1">
    <citation type="journal article" date="2020" name="Cell">
        <title>Large-Scale Comparative Analyses of Tick Genomes Elucidate Their Genetic Diversity and Vector Capacities.</title>
        <authorList>
            <consortium name="Tick Genome and Microbiome Consortium (TIGMIC)"/>
            <person name="Jia N."/>
            <person name="Wang J."/>
            <person name="Shi W."/>
            <person name="Du L."/>
            <person name="Sun Y."/>
            <person name="Zhan W."/>
            <person name="Jiang J.F."/>
            <person name="Wang Q."/>
            <person name="Zhang B."/>
            <person name="Ji P."/>
            <person name="Bell-Sakyi L."/>
            <person name="Cui X.M."/>
            <person name="Yuan T.T."/>
            <person name="Jiang B.G."/>
            <person name="Yang W.F."/>
            <person name="Lam T.T."/>
            <person name="Chang Q.C."/>
            <person name="Ding S.J."/>
            <person name="Wang X.J."/>
            <person name="Zhu J.G."/>
            <person name="Ruan X.D."/>
            <person name="Zhao L."/>
            <person name="Wei J.T."/>
            <person name="Ye R.Z."/>
            <person name="Que T.C."/>
            <person name="Du C.H."/>
            <person name="Zhou Y.H."/>
            <person name="Cheng J.X."/>
            <person name="Dai P.F."/>
            <person name="Guo W.B."/>
            <person name="Han X.H."/>
            <person name="Huang E.J."/>
            <person name="Li L.F."/>
            <person name="Wei W."/>
            <person name="Gao Y.C."/>
            <person name="Liu J.Z."/>
            <person name="Shao H.Z."/>
            <person name="Wang X."/>
            <person name="Wang C.C."/>
            <person name="Yang T.C."/>
            <person name="Huo Q.B."/>
            <person name="Li W."/>
            <person name="Chen H.Y."/>
            <person name="Chen S.E."/>
            <person name="Zhou L.G."/>
            <person name="Ni X.B."/>
            <person name="Tian J.H."/>
            <person name="Sheng Y."/>
            <person name="Liu T."/>
            <person name="Pan Y.S."/>
            <person name="Xia L.Y."/>
            <person name="Li J."/>
            <person name="Zhao F."/>
            <person name="Cao W.C."/>
        </authorList>
    </citation>
    <scope>NUCLEOTIDE SEQUENCE</scope>
    <source>
        <strain evidence="1">Rmic-2018</strain>
    </source>
</reference>
<gene>
    <name evidence="1" type="ORF">HPB51_027088</name>
</gene>
<accession>A0A9J6D0U1</accession>
<dbReference type="AlphaFoldDB" id="A0A9J6D0U1"/>
<dbReference type="EMBL" id="JABSTU010003440">
    <property type="protein sequence ID" value="KAH7971569.1"/>
    <property type="molecule type" value="Genomic_DNA"/>
</dbReference>
<sequence length="321" mass="35372">MHGSSASSIRTRSANLPRCSQAPSLQWLNHGVSHTDAWQWNCRGYRKKLSHLQQLVQKLEADPQVTEPASNVIALQETSTLSTFPGYVAYYQLDMPASPCTSTLVHSSLTSVQHELKATGIHHTSVEILPCNHIGKWLFVLNVYSSVREKAADFSRLFTEMIAHPPPFRFGKSPFIIKWRDNDTTTLAVFRLPLSLHFYSYRTVEISLAGCSAYKHLTLGDRGTLQGAILSPFLVNLAMCTVPSSLDGISCLCHTIYANDVTLWTATGSDGEIEETLQPAADAVVSHATQAGLTCSESKSELLLLRPPNHSRNKYPPLPAV</sequence>
<evidence type="ECO:0000313" key="1">
    <source>
        <dbReference type="EMBL" id="KAH7971569.1"/>
    </source>
</evidence>
<dbReference type="InterPro" id="IPR036691">
    <property type="entry name" value="Endo/exonu/phosph_ase_sf"/>
</dbReference>